<keyword evidence="4" id="KW-0460">Magnesium</keyword>
<dbReference type="Pfam" id="PF13344">
    <property type="entry name" value="Hydrolase_6"/>
    <property type="match status" value="1"/>
</dbReference>
<dbReference type="NCBIfam" id="TIGR01460">
    <property type="entry name" value="HAD-SF-IIA"/>
    <property type="match status" value="1"/>
</dbReference>
<reference evidence="5 6" key="1">
    <citation type="submission" date="2019-03" db="EMBL/GenBank/DDBJ databases">
        <title>Metabolic potential of uncultured bacteria and archaea associated with petroleum seepage in deep-sea sediments.</title>
        <authorList>
            <person name="Dong X."/>
            <person name="Hubert C."/>
        </authorList>
    </citation>
    <scope>NUCLEOTIDE SEQUENCE [LARGE SCALE GENOMIC DNA]</scope>
    <source>
        <strain evidence="5">E44_bin92</strain>
    </source>
</reference>
<gene>
    <name evidence="5" type="ORF">E3J95_04215</name>
</gene>
<dbReference type="GO" id="GO:0005737">
    <property type="term" value="C:cytoplasm"/>
    <property type="evidence" value="ECO:0007669"/>
    <property type="project" value="TreeGrafter"/>
</dbReference>
<dbReference type="SUPFAM" id="SSF56784">
    <property type="entry name" value="HAD-like"/>
    <property type="match status" value="1"/>
</dbReference>
<feature type="binding site" evidence="4">
    <location>
        <position position="207"/>
    </location>
    <ligand>
        <name>Mg(2+)</name>
        <dbReference type="ChEBI" id="CHEBI:18420"/>
    </ligand>
</feature>
<dbReference type="Pfam" id="PF13242">
    <property type="entry name" value="Hydrolase_like"/>
    <property type="match status" value="1"/>
</dbReference>
<feature type="binding site" evidence="3">
    <location>
        <position position="182"/>
    </location>
    <ligand>
        <name>substrate</name>
    </ligand>
</feature>
<feature type="active site" description="Nucleophile" evidence="2">
    <location>
        <position position="7"/>
    </location>
</feature>
<dbReference type="Gene3D" id="3.40.50.1000">
    <property type="entry name" value="HAD superfamily/HAD-like"/>
    <property type="match status" value="2"/>
</dbReference>
<keyword evidence="4" id="KW-0479">Metal-binding</keyword>
<dbReference type="EMBL" id="SOKU01000205">
    <property type="protein sequence ID" value="TES85514.1"/>
    <property type="molecule type" value="Genomic_DNA"/>
</dbReference>
<evidence type="ECO:0000313" key="5">
    <source>
        <dbReference type="EMBL" id="TES85514.1"/>
    </source>
</evidence>
<dbReference type="InterPro" id="IPR006357">
    <property type="entry name" value="HAD-SF_hydro_IIA"/>
</dbReference>
<dbReference type="InterPro" id="IPR023214">
    <property type="entry name" value="HAD_sf"/>
</dbReference>
<evidence type="ECO:0000256" key="4">
    <source>
        <dbReference type="PIRSR" id="PIRSR000915-3"/>
    </source>
</evidence>
<dbReference type="GO" id="GO:0046872">
    <property type="term" value="F:metal ion binding"/>
    <property type="evidence" value="ECO:0007669"/>
    <property type="project" value="UniProtKB-KW"/>
</dbReference>
<evidence type="ECO:0000256" key="2">
    <source>
        <dbReference type="PIRSR" id="PIRSR000915-1"/>
    </source>
</evidence>
<feature type="binding site" evidence="4">
    <location>
        <position position="9"/>
    </location>
    <ligand>
        <name>Mg(2+)</name>
        <dbReference type="ChEBI" id="CHEBI:18420"/>
    </ligand>
</feature>
<feature type="binding site" evidence="3">
    <location>
        <begin position="40"/>
        <end position="42"/>
    </location>
    <ligand>
        <name>substrate</name>
    </ligand>
</feature>
<feature type="active site" description="Proton donor" evidence="2">
    <location>
        <position position="9"/>
    </location>
</feature>
<comment type="cofactor">
    <cofactor evidence="4">
        <name>Mg(2+)</name>
        <dbReference type="ChEBI" id="CHEBI:18420"/>
    </cofactor>
    <text evidence="4">Divalent metal ions. Mg(2+) is the most effective.</text>
</comment>
<dbReference type="InterPro" id="IPR036412">
    <property type="entry name" value="HAD-like_sf"/>
</dbReference>
<organism evidence="5 6">
    <name type="scientific">Aerophobetes bacterium</name>
    <dbReference type="NCBI Taxonomy" id="2030807"/>
    <lineage>
        <taxon>Bacteria</taxon>
        <taxon>Candidatus Aerophobota</taxon>
    </lineage>
</organism>
<keyword evidence="5" id="KW-0378">Hydrolase</keyword>
<name>A0A523QIY5_UNCAE</name>
<proteinExistence type="inferred from homology"/>
<comment type="similarity">
    <text evidence="1">Belongs to the HAD-like hydrolase superfamily.</text>
</comment>
<dbReference type="Proteomes" id="UP000320781">
    <property type="component" value="Unassembled WGS sequence"/>
</dbReference>
<dbReference type="AlphaFoldDB" id="A0A523QIY5"/>
<evidence type="ECO:0000256" key="3">
    <source>
        <dbReference type="PIRSR" id="PIRSR000915-2"/>
    </source>
</evidence>
<comment type="caution">
    <text evidence="5">The sequence shown here is derived from an EMBL/GenBank/DDBJ whole genome shotgun (WGS) entry which is preliminary data.</text>
</comment>
<dbReference type="GO" id="GO:0016791">
    <property type="term" value="F:phosphatase activity"/>
    <property type="evidence" value="ECO:0007669"/>
    <property type="project" value="TreeGrafter"/>
</dbReference>
<evidence type="ECO:0000256" key="1">
    <source>
        <dbReference type="PIRNR" id="PIRNR000915"/>
    </source>
</evidence>
<protein>
    <submittedName>
        <fullName evidence="5">HAD-IIA family hydrolase</fullName>
    </submittedName>
</protein>
<evidence type="ECO:0000313" key="6">
    <source>
        <dbReference type="Proteomes" id="UP000320781"/>
    </source>
</evidence>
<dbReference type="PANTHER" id="PTHR19288:SF46">
    <property type="entry name" value="HALOACID DEHALOGENASE-LIKE HYDROLASE DOMAIN-CONTAINING PROTEIN 2"/>
    <property type="match status" value="1"/>
</dbReference>
<dbReference type="PIRSF" id="PIRSF000915">
    <property type="entry name" value="PGP-type_phosphatase"/>
    <property type="match status" value="1"/>
</dbReference>
<dbReference type="PANTHER" id="PTHR19288">
    <property type="entry name" value="4-NITROPHENYLPHOSPHATASE-RELATED"/>
    <property type="match status" value="1"/>
</dbReference>
<accession>A0A523QIY5</accession>
<sequence length="273" mass="29824">MSLYILDMDGVIYRGEKVLPGVREVMTSLRQKGDKISFLSNNSTLSRSGYQKKLAQMGIKVERHELFPSSYLAAHYFSQDKERKKSRVFVIGEVGLLEELKNAGVQLTSLLEEINCVLVGMDRSFTFAKLNLAYQAIVRGASFLATNTDLTYPVERGTIPAAGSIVKAIEASTGKDPLVLGKPNPFGIETVVEKRGSSLAESIIVGDRLETDILAGKKAGVTTVLVLSGITGRKELKKAHSCLKPDYTISWLPELLSLPVAKRQASRPSATTY</sequence>
<feature type="binding site" evidence="4">
    <location>
        <position position="7"/>
    </location>
    <ligand>
        <name>Mg(2+)</name>
        <dbReference type="ChEBI" id="CHEBI:18420"/>
    </ligand>
</feature>